<accession>A0AAE0ZLY4</accession>
<protein>
    <submittedName>
        <fullName evidence="2">Uncharacterized protein</fullName>
    </submittedName>
</protein>
<proteinExistence type="predicted"/>
<dbReference type="EMBL" id="JAWDGP010003693">
    <property type="protein sequence ID" value="KAK3771678.1"/>
    <property type="molecule type" value="Genomic_DNA"/>
</dbReference>
<dbReference type="AlphaFoldDB" id="A0AAE0ZLY4"/>
<sequence length="105" mass="11347">MVAIIKFDAIGIFCMSRSQSGIGPMCSSRNDQICAWFINRSCSKGSKVLFSKLKLGSSDDRILTPGARPRRWASSTTNRKTTGTESSTLSLSCARPNPNKGEISA</sequence>
<comment type="caution">
    <text evidence="2">The sequence shown here is derived from an EMBL/GenBank/DDBJ whole genome shotgun (WGS) entry which is preliminary data.</text>
</comment>
<reference evidence="2" key="1">
    <citation type="journal article" date="2023" name="G3 (Bethesda)">
        <title>A reference genome for the long-term kleptoplast-retaining sea slug Elysia crispata morphotype clarki.</title>
        <authorList>
            <person name="Eastman K.E."/>
            <person name="Pendleton A.L."/>
            <person name="Shaikh M.A."/>
            <person name="Suttiyut T."/>
            <person name="Ogas R."/>
            <person name="Tomko P."/>
            <person name="Gavelis G."/>
            <person name="Widhalm J.R."/>
            <person name="Wisecaver J.H."/>
        </authorList>
    </citation>
    <scope>NUCLEOTIDE SEQUENCE</scope>
    <source>
        <strain evidence="2">ECLA1</strain>
    </source>
</reference>
<evidence type="ECO:0000313" key="3">
    <source>
        <dbReference type="Proteomes" id="UP001283361"/>
    </source>
</evidence>
<evidence type="ECO:0000256" key="1">
    <source>
        <dbReference type="SAM" id="MobiDB-lite"/>
    </source>
</evidence>
<organism evidence="2 3">
    <name type="scientific">Elysia crispata</name>
    <name type="common">lettuce slug</name>
    <dbReference type="NCBI Taxonomy" id="231223"/>
    <lineage>
        <taxon>Eukaryota</taxon>
        <taxon>Metazoa</taxon>
        <taxon>Spiralia</taxon>
        <taxon>Lophotrochozoa</taxon>
        <taxon>Mollusca</taxon>
        <taxon>Gastropoda</taxon>
        <taxon>Heterobranchia</taxon>
        <taxon>Euthyneura</taxon>
        <taxon>Panpulmonata</taxon>
        <taxon>Sacoglossa</taxon>
        <taxon>Placobranchoidea</taxon>
        <taxon>Plakobranchidae</taxon>
        <taxon>Elysia</taxon>
    </lineage>
</organism>
<feature type="compositionally biased region" description="Low complexity" evidence="1">
    <location>
        <begin position="81"/>
        <end position="92"/>
    </location>
</feature>
<keyword evidence="3" id="KW-1185">Reference proteome</keyword>
<evidence type="ECO:0000313" key="2">
    <source>
        <dbReference type="EMBL" id="KAK3771678.1"/>
    </source>
</evidence>
<gene>
    <name evidence="2" type="ORF">RRG08_047929</name>
</gene>
<dbReference type="Proteomes" id="UP001283361">
    <property type="component" value="Unassembled WGS sequence"/>
</dbReference>
<name>A0AAE0ZLY4_9GAST</name>
<feature type="region of interest" description="Disordered" evidence="1">
    <location>
        <begin position="61"/>
        <end position="105"/>
    </location>
</feature>